<evidence type="ECO:0000313" key="1">
    <source>
        <dbReference type="EMBL" id="KAH3704197.1"/>
    </source>
</evidence>
<name>A0A9D3YNR2_DREPO</name>
<keyword evidence="2" id="KW-1185">Reference proteome</keyword>
<gene>
    <name evidence="1" type="ORF">DPMN_079253</name>
</gene>
<evidence type="ECO:0000313" key="2">
    <source>
        <dbReference type="Proteomes" id="UP000828390"/>
    </source>
</evidence>
<protein>
    <submittedName>
        <fullName evidence="1">Uncharacterized protein</fullName>
    </submittedName>
</protein>
<comment type="caution">
    <text evidence="1">The sequence shown here is derived from an EMBL/GenBank/DDBJ whole genome shotgun (WGS) entry which is preliminary data.</text>
</comment>
<sequence>MMASRAMRCPNLFGDSDLDDSDDYDKYDEYLGSDEYQLLCQGIKRWDPEAGAALAVLNGW</sequence>
<reference evidence="1" key="1">
    <citation type="journal article" date="2019" name="bioRxiv">
        <title>The Genome of the Zebra Mussel, Dreissena polymorpha: A Resource for Invasive Species Research.</title>
        <authorList>
            <person name="McCartney M.A."/>
            <person name="Auch B."/>
            <person name="Kono T."/>
            <person name="Mallez S."/>
            <person name="Zhang Y."/>
            <person name="Obille A."/>
            <person name="Becker A."/>
            <person name="Abrahante J.E."/>
            <person name="Garbe J."/>
            <person name="Badalamenti J.P."/>
            <person name="Herman A."/>
            <person name="Mangelson H."/>
            <person name="Liachko I."/>
            <person name="Sullivan S."/>
            <person name="Sone E.D."/>
            <person name="Koren S."/>
            <person name="Silverstein K.A.T."/>
            <person name="Beckman K.B."/>
            <person name="Gohl D.M."/>
        </authorList>
    </citation>
    <scope>NUCLEOTIDE SEQUENCE</scope>
    <source>
        <strain evidence="1">Duluth1</strain>
        <tissue evidence="1">Whole animal</tissue>
    </source>
</reference>
<proteinExistence type="predicted"/>
<organism evidence="1 2">
    <name type="scientific">Dreissena polymorpha</name>
    <name type="common">Zebra mussel</name>
    <name type="synonym">Mytilus polymorpha</name>
    <dbReference type="NCBI Taxonomy" id="45954"/>
    <lineage>
        <taxon>Eukaryota</taxon>
        <taxon>Metazoa</taxon>
        <taxon>Spiralia</taxon>
        <taxon>Lophotrochozoa</taxon>
        <taxon>Mollusca</taxon>
        <taxon>Bivalvia</taxon>
        <taxon>Autobranchia</taxon>
        <taxon>Heteroconchia</taxon>
        <taxon>Euheterodonta</taxon>
        <taxon>Imparidentia</taxon>
        <taxon>Neoheterodontei</taxon>
        <taxon>Myida</taxon>
        <taxon>Dreissenoidea</taxon>
        <taxon>Dreissenidae</taxon>
        <taxon>Dreissena</taxon>
    </lineage>
</organism>
<dbReference type="AlphaFoldDB" id="A0A9D3YNR2"/>
<dbReference type="Proteomes" id="UP000828390">
    <property type="component" value="Unassembled WGS sequence"/>
</dbReference>
<accession>A0A9D3YNR2</accession>
<dbReference type="EMBL" id="JAIWYP010000015">
    <property type="protein sequence ID" value="KAH3704197.1"/>
    <property type="molecule type" value="Genomic_DNA"/>
</dbReference>
<reference evidence="1" key="2">
    <citation type="submission" date="2020-11" db="EMBL/GenBank/DDBJ databases">
        <authorList>
            <person name="McCartney M.A."/>
            <person name="Auch B."/>
            <person name="Kono T."/>
            <person name="Mallez S."/>
            <person name="Becker A."/>
            <person name="Gohl D.M."/>
            <person name="Silverstein K.A.T."/>
            <person name="Koren S."/>
            <person name="Bechman K.B."/>
            <person name="Herman A."/>
            <person name="Abrahante J.E."/>
            <person name="Garbe J."/>
        </authorList>
    </citation>
    <scope>NUCLEOTIDE SEQUENCE</scope>
    <source>
        <strain evidence="1">Duluth1</strain>
        <tissue evidence="1">Whole animal</tissue>
    </source>
</reference>